<dbReference type="SMART" id="SM00952">
    <property type="entry name" value="RAP"/>
    <property type="match status" value="1"/>
</dbReference>
<evidence type="ECO:0000256" key="5">
    <source>
        <dbReference type="ARBA" id="ARBA00040471"/>
    </source>
</evidence>
<dbReference type="InterPro" id="IPR013579">
    <property type="entry name" value="FAST_2"/>
</dbReference>
<dbReference type="Pfam" id="PF08368">
    <property type="entry name" value="FAST_2"/>
    <property type="match status" value="1"/>
</dbReference>
<dbReference type="Proteomes" id="UP000694891">
    <property type="component" value="Unplaced"/>
</dbReference>
<dbReference type="CTD" id="9238"/>
<proteinExistence type="inferred from homology"/>
<dbReference type="STRING" id="144197.ENSSPAP00000003272"/>
<comment type="subcellular location">
    <subcellularLocation>
        <location evidence="1">Mitochondrion matrix</location>
    </subcellularLocation>
</comment>
<keyword evidence="3" id="KW-0496">Mitochondrion</keyword>
<dbReference type="RefSeq" id="XP_008275277.1">
    <property type="nucleotide sequence ID" value="XM_008277055.1"/>
</dbReference>
<accession>A0A3B4ZNH6</accession>
<dbReference type="GeneTree" id="ENSGT01030000234607"/>
<dbReference type="OrthoDB" id="6501018at2759"/>
<keyword evidence="10" id="KW-1185">Reference proteome</keyword>
<dbReference type="PANTHER" id="PTHR21228">
    <property type="entry name" value="FAST LEU-RICH DOMAIN-CONTAINING"/>
    <property type="match status" value="1"/>
</dbReference>
<protein>
    <recommendedName>
        <fullName evidence="5">FAST kinase domain-containing protein 4</fullName>
    </recommendedName>
    <alternativeName>
        <fullName evidence="7">Protein TBRG4</fullName>
    </alternativeName>
    <alternativeName>
        <fullName evidence="6">Transforming growth factor beta regulator 4</fullName>
    </alternativeName>
</protein>
<dbReference type="InterPro" id="IPR050870">
    <property type="entry name" value="FAST_kinase"/>
</dbReference>
<keyword evidence="2" id="KW-0809">Transit peptide</keyword>
<dbReference type="GO" id="GO:0000963">
    <property type="term" value="P:mitochondrial RNA processing"/>
    <property type="evidence" value="ECO:0007669"/>
    <property type="project" value="TreeGrafter"/>
</dbReference>
<evidence type="ECO:0000313" key="11">
    <source>
        <dbReference type="RefSeq" id="XP_008275277.1"/>
    </source>
</evidence>
<organism evidence="9">
    <name type="scientific">Stegastes partitus</name>
    <name type="common">bicolor damselfish</name>
    <dbReference type="NCBI Taxonomy" id="144197"/>
    <lineage>
        <taxon>Eukaryota</taxon>
        <taxon>Metazoa</taxon>
        <taxon>Chordata</taxon>
        <taxon>Craniata</taxon>
        <taxon>Vertebrata</taxon>
        <taxon>Euteleostomi</taxon>
        <taxon>Actinopterygii</taxon>
        <taxon>Neopterygii</taxon>
        <taxon>Teleostei</taxon>
        <taxon>Neoteleostei</taxon>
        <taxon>Acanthomorphata</taxon>
        <taxon>Ovalentaria</taxon>
        <taxon>Pomacentridae</taxon>
        <taxon>Stegastes</taxon>
    </lineage>
</organism>
<dbReference type="Pfam" id="PF06743">
    <property type="entry name" value="FAST_1"/>
    <property type="match status" value="1"/>
</dbReference>
<dbReference type="InterPro" id="IPR013584">
    <property type="entry name" value="RAP"/>
</dbReference>
<evidence type="ECO:0000256" key="1">
    <source>
        <dbReference type="ARBA" id="ARBA00004305"/>
    </source>
</evidence>
<dbReference type="CDD" id="cd23739">
    <property type="entry name" value="TBRG4-like_N"/>
    <property type="match status" value="1"/>
</dbReference>
<reference evidence="9" key="1">
    <citation type="submission" date="2023-09" db="UniProtKB">
        <authorList>
            <consortium name="Ensembl"/>
        </authorList>
    </citation>
    <scope>IDENTIFICATION</scope>
</reference>
<dbReference type="PROSITE" id="PS51286">
    <property type="entry name" value="RAP"/>
    <property type="match status" value="1"/>
</dbReference>
<reference evidence="11" key="2">
    <citation type="submission" date="2025-04" db="UniProtKB">
        <authorList>
            <consortium name="RefSeq"/>
        </authorList>
    </citation>
    <scope>IDENTIFICATION</scope>
</reference>
<sequence>MASRLLFRYARLLSRASSQASHASARLLPPVTGSAELQRAKGWPWVPDRLMCETKPKEDVPIAIPPRTKLDTLVENAATPEDVLSAWKQHPGNSNQAAIALVAWIQLTMKTKGKSDQHVPELMKDPRLQNMMNTLSKGVSWAWNNSLVSVLKSLWLINVPSTDLVLSAVLNELLWRSRRLTYRQLCYVADWGAHRKGQQDVVLVNAVVKQLELRWTEITDARTVSALMSKADRMTPVLMERLEDKALELAEGFTGEEIRKVCVSLATQRRRSVPLLRALSYHLLQKPSSEFTTPLMIDIAFAYASLNFHNTLVFQRMASELLPRLPELSPEDIVRFAKSLGFLKWLHMRLFEGFAEHYTANSQKYEPLQVCNLLRTFARLGFYPSKEEEFYSKAHLMLEESFSGLDPFLQTDVVWSLCVLQQAKPHYLVALLQPNHVSKLSSKTRSVGSPSQAVSYKWKLLQIAATLRLEHPGSSDTSLSVPSVSAWSNSAKVSAMKNSLRDALQSFVGGKSEAVRTAVVTVYGWTIDGEMVVDCDNKPVDLSMLKAPHLMSRGGGDEALPAGARRLAFVAWEFANFGSKSKDLLGCFTMMKRHLQLAGFIVVEVPFYEWLDLKTDWQKSAYLKDKIGKAVAEEMAK</sequence>
<dbReference type="GeneID" id="103353880"/>
<dbReference type="GO" id="GO:0005759">
    <property type="term" value="C:mitochondrial matrix"/>
    <property type="evidence" value="ECO:0007669"/>
    <property type="project" value="UniProtKB-SubCell"/>
</dbReference>
<evidence type="ECO:0000313" key="9">
    <source>
        <dbReference type="Ensembl" id="ENSSPAP00000003272.1"/>
    </source>
</evidence>
<dbReference type="GO" id="GO:0035770">
    <property type="term" value="C:ribonucleoprotein granule"/>
    <property type="evidence" value="ECO:0007669"/>
    <property type="project" value="TreeGrafter"/>
</dbReference>
<comment type="similarity">
    <text evidence="4">Belongs to the FAST kinase family.</text>
</comment>
<evidence type="ECO:0000313" key="10">
    <source>
        <dbReference type="Proteomes" id="UP000694891"/>
    </source>
</evidence>
<evidence type="ECO:0000256" key="7">
    <source>
        <dbReference type="ARBA" id="ARBA00043220"/>
    </source>
</evidence>
<name>A0A3B4ZNH6_9TELE</name>
<dbReference type="GO" id="GO:0003723">
    <property type="term" value="F:RNA binding"/>
    <property type="evidence" value="ECO:0007669"/>
    <property type="project" value="TreeGrafter"/>
</dbReference>
<dbReference type="AlphaFoldDB" id="A0A3B4ZNH6"/>
<gene>
    <name evidence="11" type="primary">tbrg4</name>
</gene>
<dbReference type="GO" id="GO:0044528">
    <property type="term" value="P:regulation of mitochondrial mRNA stability"/>
    <property type="evidence" value="ECO:0007669"/>
    <property type="project" value="InterPro"/>
</dbReference>
<dbReference type="InterPro" id="IPR010622">
    <property type="entry name" value="FAST_Leu-rich"/>
</dbReference>
<evidence type="ECO:0000256" key="4">
    <source>
        <dbReference type="ARBA" id="ARBA00038281"/>
    </source>
</evidence>
<evidence type="ECO:0000256" key="6">
    <source>
        <dbReference type="ARBA" id="ARBA00042265"/>
    </source>
</evidence>
<feature type="domain" description="RAP" evidence="8">
    <location>
        <begin position="567"/>
        <end position="625"/>
    </location>
</feature>
<dbReference type="PANTHER" id="PTHR21228:SF59">
    <property type="entry name" value="FAST KINASE DOMAIN-CONTAINING PROTEIN 4"/>
    <property type="match status" value="1"/>
</dbReference>
<dbReference type="Pfam" id="PF08373">
    <property type="entry name" value="RAP"/>
    <property type="match status" value="1"/>
</dbReference>
<evidence type="ECO:0000256" key="3">
    <source>
        <dbReference type="ARBA" id="ARBA00023128"/>
    </source>
</evidence>
<evidence type="ECO:0000259" key="8">
    <source>
        <dbReference type="PROSITE" id="PS51286"/>
    </source>
</evidence>
<evidence type="ECO:0000256" key="2">
    <source>
        <dbReference type="ARBA" id="ARBA00022946"/>
    </source>
</evidence>
<dbReference type="Ensembl" id="ENSSPAT00000003328.1">
    <property type="protein sequence ID" value="ENSSPAP00000003272.1"/>
    <property type="gene ID" value="ENSSPAG00000002511.1"/>
</dbReference>